<protein>
    <submittedName>
        <fullName evidence="3">Uncharacterized protein</fullName>
    </submittedName>
</protein>
<comment type="caution">
    <text evidence="3">The sequence shown here is derived from an EMBL/GenBank/DDBJ whole genome shotgun (WGS) entry which is preliminary data.</text>
</comment>
<gene>
    <name evidence="3" type="ORF">F2Q68_00044029</name>
</gene>
<name>A0A8S9LJC9_BRACR</name>
<accession>A0A8S9LJC9</accession>
<sequence>MIKWNFQSYWTTSYTWPATPESSLERPNTDFYSPPTKQPRKRNGRYCGPIEAHKPKVAPVSPSHEALRCRRENNPPNRLRRVVSSAAFPAGRIVLVVSAAVYAVMFPAVVTVASVAATLSGVVVTSVVSLGVLSEDGAVLQRSGNDVSRRLQKPKALSPEGSPPKLDTGCTWPLSKHPISGVDDERPELSVGLDLSSGWEQELGTVSMQALFENGLEMLRLAWC</sequence>
<feature type="transmembrane region" description="Helical" evidence="2">
    <location>
        <begin position="112"/>
        <end position="133"/>
    </location>
</feature>
<feature type="region of interest" description="Disordered" evidence="1">
    <location>
        <begin position="19"/>
        <end position="43"/>
    </location>
</feature>
<reference evidence="3" key="1">
    <citation type="submission" date="2019-12" db="EMBL/GenBank/DDBJ databases">
        <title>Genome sequencing and annotation of Brassica cretica.</title>
        <authorList>
            <person name="Studholme D.J."/>
            <person name="Sarris P.F."/>
        </authorList>
    </citation>
    <scope>NUCLEOTIDE SEQUENCE</scope>
    <source>
        <strain evidence="3">PFS-001/15</strain>
        <tissue evidence="3">Leaf</tissue>
    </source>
</reference>
<feature type="transmembrane region" description="Helical" evidence="2">
    <location>
        <begin position="86"/>
        <end position="106"/>
    </location>
</feature>
<keyword evidence="2" id="KW-0472">Membrane</keyword>
<dbReference type="EMBL" id="QGKW02000276">
    <property type="protein sequence ID" value="KAF2607245.1"/>
    <property type="molecule type" value="Genomic_DNA"/>
</dbReference>
<evidence type="ECO:0000256" key="1">
    <source>
        <dbReference type="SAM" id="MobiDB-lite"/>
    </source>
</evidence>
<dbReference type="AlphaFoldDB" id="A0A8S9LJC9"/>
<keyword evidence="2" id="KW-0812">Transmembrane</keyword>
<evidence type="ECO:0000256" key="2">
    <source>
        <dbReference type="SAM" id="Phobius"/>
    </source>
</evidence>
<evidence type="ECO:0000313" key="3">
    <source>
        <dbReference type="EMBL" id="KAF2607245.1"/>
    </source>
</evidence>
<keyword evidence="2" id="KW-1133">Transmembrane helix</keyword>
<feature type="region of interest" description="Disordered" evidence="1">
    <location>
        <begin position="144"/>
        <end position="170"/>
    </location>
</feature>
<organism evidence="3 4">
    <name type="scientific">Brassica cretica</name>
    <name type="common">Mustard</name>
    <dbReference type="NCBI Taxonomy" id="69181"/>
    <lineage>
        <taxon>Eukaryota</taxon>
        <taxon>Viridiplantae</taxon>
        <taxon>Streptophyta</taxon>
        <taxon>Embryophyta</taxon>
        <taxon>Tracheophyta</taxon>
        <taxon>Spermatophyta</taxon>
        <taxon>Magnoliopsida</taxon>
        <taxon>eudicotyledons</taxon>
        <taxon>Gunneridae</taxon>
        <taxon>Pentapetalae</taxon>
        <taxon>rosids</taxon>
        <taxon>malvids</taxon>
        <taxon>Brassicales</taxon>
        <taxon>Brassicaceae</taxon>
        <taxon>Brassiceae</taxon>
        <taxon>Brassica</taxon>
    </lineage>
</organism>
<evidence type="ECO:0000313" key="4">
    <source>
        <dbReference type="Proteomes" id="UP000712281"/>
    </source>
</evidence>
<proteinExistence type="predicted"/>
<dbReference type="Proteomes" id="UP000712281">
    <property type="component" value="Unassembled WGS sequence"/>
</dbReference>